<gene>
    <name evidence="8" type="primary">yndE_4</name>
    <name evidence="8" type="ORF">CB4_02457</name>
</gene>
<evidence type="ECO:0000256" key="5">
    <source>
        <dbReference type="ARBA" id="ARBA00022692"/>
    </source>
</evidence>
<evidence type="ECO:0000256" key="4">
    <source>
        <dbReference type="ARBA" id="ARBA00022544"/>
    </source>
</evidence>
<sequence>MNTFKEISFMQYVLAIHGVEVATSILTLPSSLAKTAGTDGWISIILGWMLATIAGLCVISFMSKHPGETFQEILIRYTGKTLGKVFMILWIFHATFSAISILFITLFLLQEWILPHMPRYVIAALFMCSAFPLFRGGVNVIARYAVFVFFFTLFLPALLLIPLKDSQWLYILPILKDGWLPILHGVKETAVGFLGFEMAVLFYPYLKNKQSAVKGMLIANTLTLIIYLQITISCFVYFSPDEITQFLWPTLTLVKPIKFPFLERLEIIFLSFYIFVFSTAIIPYIFFVIDSLRQLFNKPKWKIPYLVLPFIVILSAVFTLSYEELEILKKWWGFVDYIVGYTFPVLFFLYVTVYTYWRGGRSREKTG</sequence>
<dbReference type="NCBIfam" id="TIGR00912">
    <property type="entry name" value="2A0309"/>
    <property type="match status" value="1"/>
</dbReference>
<evidence type="ECO:0000256" key="1">
    <source>
        <dbReference type="ARBA" id="ARBA00004141"/>
    </source>
</evidence>
<dbReference type="PANTHER" id="PTHR34975">
    <property type="entry name" value="SPORE GERMINATION PROTEIN A2"/>
    <property type="match status" value="1"/>
</dbReference>
<organism evidence="8 9">
    <name type="scientific">Aneurinibacillus soli</name>
    <dbReference type="NCBI Taxonomy" id="1500254"/>
    <lineage>
        <taxon>Bacteria</taxon>
        <taxon>Bacillati</taxon>
        <taxon>Bacillota</taxon>
        <taxon>Bacilli</taxon>
        <taxon>Bacillales</taxon>
        <taxon>Paenibacillaceae</taxon>
        <taxon>Aneurinibacillus group</taxon>
        <taxon>Aneurinibacillus</taxon>
    </lineage>
</organism>
<evidence type="ECO:0000256" key="3">
    <source>
        <dbReference type="ARBA" id="ARBA00022448"/>
    </source>
</evidence>
<dbReference type="InterPro" id="IPR004761">
    <property type="entry name" value="Spore_GerAB"/>
</dbReference>
<dbReference type="GO" id="GO:0009847">
    <property type="term" value="P:spore germination"/>
    <property type="evidence" value="ECO:0007669"/>
    <property type="project" value="InterPro"/>
</dbReference>
<dbReference type="OrthoDB" id="2380120at2"/>
<keyword evidence="5" id="KW-0812">Transmembrane</keyword>
<dbReference type="Proteomes" id="UP000217696">
    <property type="component" value="Chromosome"/>
</dbReference>
<keyword evidence="7" id="KW-0472">Membrane</keyword>
<dbReference type="KEGG" id="asoc:CB4_02457"/>
<dbReference type="AlphaFoldDB" id="A0A0U4WI13"/>
<keyword evidence="4" id="KW-0309">Germination</keyword>
<dbReference type="RefSeq" id="WP_096466051.1">
    <property type="nucleotide sequence ID" value="NZ_AP017312.1"/>
</dbReference>
<evidence type="ECO:0000313" key="8">
    <source>
        <dbReference type="EMBL" id="BAU28283.1"/>
    </source>
</evidence>
<keyword evidence="3" id="KW-0813">Transport</keyword>
<dbReference type="GO" id="GO:0016020">
    <property type="term" value="C:membrane"/>
    <property type="evidence" value="ECO:0007669"/>
    <property type="project" value="UniProtKB-SubCell"/>
</dbReference>
<evidence type="ECO:0000256" key="7">
    <source>
        <dbReference type="ARBA" id="ARBA00023136"/>
    </source>
</evidence>
<proteinExistence type="inferred from homology"/>
<evidence type="ECO:0000256" key="6">
    <source>
        <dbReference type="ARBA" id="ARBA00022989"/>
    </source>
</evidence>
<evidence type="ECO:0000256" key="2">
    <source>
        <dbReference type="ARBA" id="ARBA00007998"/>
    </source>
</evidence>
<comment type="similarity">
    <text evidence="2">Belongs to the amino acid-polyamine-organocation (APC) superfamily. Spore germination protein (SGP) (TC 2.A.3.9) family.</text>
</comment>
<dbReference type="Pfam" id="PF03845">
    <property type="entry name" value="Spore_permease"/>
    <property type="match status" value="1"/>
</dbReference>
<dbReference type="Gene3D" id="1.20.1740.10">
    <property type="entry name" value="Amino acid/polyamine transporter I"/>
    <property type="match status" value="1"/>
</dbReference>
<keyword evidence="9" id="KW-1185">Reference proteome</keyword>
<keyword evidence="6" id="KW-1133">Transmembrane helix</keyword>
<dbReference type="PANTHER" id="PTHR34975:SF2">
    <property type="entry name" value="SPORE GERMINATION PROTEIN A2"/>
    <property type="match status" value="1"/>
</dbReference>
<reference evidence="8 9" key="1">
    <citation type="submission" date="2015-12" db="EMBL/GenBank/DDBJ databases">
        <title>Genome sequence of Aneurinibacillus soli.</title>
        <authorList>
            <person name="Lee J.S."/>
            <person name="Lee K.C."/>
            <person name="Kim K.K."/>
            <person name="Lee B.W."/>
        </authorList>
    </citation>
    <scope>NUCLEOTIDE SEQUENCE [LARGE SCALE GENOMIC DNA]</scope>
    <source>
        <strain evidence="8 9">CB4</strain>
    </source>
</reference>
<evidence type="ECO:0000313" key="9">
    <source>
        <dbReference type="Proteomes" id="UP000217696"/>
    </source>
</evidence>
<protein>
    <submittedName>
        <fullName evidence="8">Spore germination protein YndE</fullName>
    </submittedName>
</protein>
<name>A0A0U4WI13_9BACL</name>
<dbReference type="EMBL" id="AP017312">
    <property type="protein sequence ID" value="BAU28283.1"/>
    <property type="molecule type" value="Genomic_DNA"/>
</dbReference>
<accession>A0A0U4WI13</accession>
<comment type="subcellular location">
    <subcellularLocation>
        <location evidence="1">Membrane</location>
        <topology evidence="1">Multi-pass membrane protein</topology>
    </subcellularLocation>
</comment>